<comment type="similarity">
    <text evidence="1">Belongs to the small GTPase superfamily. RGK family.</text>
</comment>
<dbReference type="Pfam" id="PF00071">
    <property type="entry name" value="Ras"/>
    <property type="match status" value="1"/>
</dbReference>
<dbReference type="AlphaFoldDB" id="A0A812CB17"/>
<keyword evidence="2" id="KW-0597">Phosphoprotein</keyword>
<dbReference type="PANTHER" id="PTHR45775:SF6">
    <property type="entry name" value="RAD, GEM_KIR FAMILY MEMBER 2, ISOFORM C"/>
    <property type="match status" value="1"/>
</dbReference>
<dbReference type="PANTHER" id="PTHR45775">
    <property type="entry name" value="RAD, GEM/KIR FAMILY MEMBER 2, ISOFORM C"/>
    <property type="match status" value="1"/>
</dbReference>
<dbReference type="SMART" id="SM00175">
    <property type="entry name" value="RAB"/>
    <property type="match status" value="1"/>
</dbReference>
<dbReference type="EMBL" id="CAHIKZ030001404">
    <property type="protein sequence ID" value="CAE1262991.1"/>
    <property type="molecule type" value="Genomic_DNA"/>
</dbReference>
<dbReference type="InterPro" id="IPR027417">
    <property type="entry name" value="P-loop_NTPase"/>
</dbReference>
<dbReference type="GO" id="GO:0003924">
    <property type="term" value="F:GTPase activity"/>
    <property type="evidence" value="ECO:0007669"/>
    <property type="project" value="InterPro"/>
</dbReference>
<dbReference type="Gene3D" id="3.40.50.300">
    <property type="entry name" value="P-loop containing nucleotide triphosphate hydrolases"/>
    <property type="match status" value="1"/>
</dbReference>
<evidence type="ECO:0000256" key="3">
    <source>
        <dbReference type="SAM" id="MobiDB-lite"/>
    </source>
</evidence>
<dbReference type="InterPro" id="IPR001806">
    <property type="entry name" value="Small_GTPase"/>
</dbReference>
<evidence type="ECO:0000256" key="2">
    <source>
        <dbReference type="ARBA" id="ARBA00022553"/>
    </source>
</evidence>
<dbReference type="OrthoDB" id="5239715at2759"/>
<feature type="region of interest" description="Disordered" evidence="3">
    <location>
        <begin position="147"/>
        <end position="169"/>
    </location>
</feature>
<gene>
    <name evidence="4" type="ORF">SPHA_33509</name>
</gene>
<reference evidence="4" key="1">
    <citation type="submission" date="2021-01" db="EMBL/GenBank/DDBJ databases">
        <authorList>
            <person name="Li R."/>
            <person name="Bekaert M."/>
        </authorList>
    </citation>
    <scope>NUCLEOTIDE SEQUENCE</scope>
    <source>
        <strain evidence="4">Farmed</strain>
    </source>
</reference>
<dbReference type="GO" id="GO:0005246">
    <property type="term" value="F:calcium channel regulator activity"/>
    <property type="evidence" value="ECO:0007669"/>
    <property type="project" value="TreeGrafter"/>
</dbReference>
<dbReference type="GO" id="GO:0005525">
    <property type="term" value="F:GTP binding"/>
    <property type="evidence" value="ECO:0007669"/>
    <property type="project" value="InterPro"/>
</dbReference>
<dbReference type="InterPro" id="IPR051641">
    <property type="entry name" value="RGK_GTP-binding_reg"/>
</dbReference>
<dbReference type="Proteomes" id="UP000597762">
    <property type="component" value="Unassembled WGS sequence"/>
</dbReference>
<organism evidence="4 5">
    <name type="scientific">Acanthosepion pharaonis</name>
    <name type="common">Pharaoh cuttlefish</name>
    <name type="synonym">Sepia pharaonis</name>
    <dbReference type="NCBI Taxonomy" id="158019"/>
    <lineage>
        <taxon>Eukaryota</taxon>
        <taxon>Metazoa</taxon>
        <taxon>Spiralia</taxon>
        <taxon>Lophotrochozoa</taxon>
        <taxon>Mollusca</taxon>
        <taxon>Cephalopoda</taxon>
        <taxon>Coleoidea</taxon>
        <taxon>Decapodiformes</taxon>
        <taxon>Sepiida</taxon>
        <taxon>Sepiina</taxon>
        <taxon>Sepiidae</taxon>
        <taxon>Acanthosepion</taxon>
    </lineage>
</organism>
<accession>A0A812CB17</accession>
<dbReference type="PROSITE" id="PS51421">
    <property type="entry name" value="RAS"/>
    <property type="match status" value="1"/>
</dbReference>
<dbReference type="SMART" id="SM00173">
    <property type="entry name" value="RAS"/>
    <property type="match status" value="1"/>
</dbReference>
<name>A0A812CB17_ACAPH</name>
<dbReference type="PROSITE" id="PS51419">
    <property type="entry name" value="RAB"/>
    <property type="match status" value="1"/>
</dbReference>
<sequence length="189" mass="21501">MIAAKRHQPDLFSATRNSVGVSILVHSLILSIHLLHCHPLRLAPSKEFPIGPDIDAYMIVFGIDDRRSFTSAVDLLYRLRKDDVHNSIVVLVANKVDLVRNRVVTTEEAKAVASSYDCKYIETSTVLNHNLDELLVCMVTQIRHRQRKARSSHERSSQKSRSPVSPKHLFNKLFRRGSISKSYENLSEN</sequence>
<proteinExistence type="inferred from homology"/>
<evidence type="ECO:0000256" key="1">
    <source>
        <dbReference type="ARBA" id="ARBA00008846"/>
    </source>
</evidence>
<dbReference type="GO" id="GO:0005886">
    <property type="term" value="C:plasma membrane"/>
    <property type="evidence" value="ECO:0007669"/>
    <property type="project" value="TreeGrafter"/>
</dbReference>
<protein>
    <submittedName>
        <fullName evidence="4">Uncharacterized protein</fullName>
    </submittedName>
</protein>
<dbReference type="SUPFAM" id="SSF52540">
    <property type="entry name" value="P-loop containing nucleoside triphosphate hydrolases"/>
    <property type="match status" value="1"/>
</dbReference>
<evidence type="ECO:0000313" key="4">
    <source>
        <dbReference type="EMBL" id="CAE1262991.1"/>
    </source>
</evidence>
<evidence type="ECO:0000313" key="5">
    <source>
        <dbReference type="Proteomes" id="UP000597762"/>
    </source>
</evidence>
<comment type="caution">
    <text evidence="4">The sequence shown here is derived from an EMBL/GenBank/DDBJ whole genome shotgun (WGS) entry which is preliminary data.</text>
</comment>
<keyword evidence="5" id="KW-1185">Reference proteome</keyword>